<organism evidence="2 3">
    <name type="scientific">Porcisia hertigi</name>
    <dbReference type="NCBI Taxonomy" id="2761500"/>
    <lineage>
        <taxon>Eukaryota</taxon>
        <taxon>Discoba</taxon>
        <taxon>Euglenozoa</taxon>
        <taxon>Kinetoplastea</taxon>
        <taxon>Metakinetoplastina</taxon>
        <taxon>Trypanosomatida</taxon>
        <taxon>Trypanosomatidae</taxon>
        <taxon>Leishmaniinae</taxon>
        <taxon>Porcisia</taxon>
    </lineage>
</organism>
<keyword evidence="3" id="KW-1185">Reference proteome</keyword>
<reference evidence="2 3" key="1">
    <citation type="submission" date="2021-02" db="EMBL/GenBank/DDBJ databases">
        <title>Porcisia hertigi Genome sequencing and assembly.</title>
        <authorList>
            <person name="Almutairi H."/>
            <person name="Gatherer D."/>
        </authorList>
    </citation>
    <scope>NUCLEOTIDE SEQUENCE [LARGE SCALE GENOMIC DNA]</scope>
    <source>
        <strain evidence="2 3">C119</strain>
    </source>
</reference>
<evidence type="ECO:0000256" key="1">
    <source>
        <dbReference type="SAM" id="MobiDB-lite"/>
    </source>
</evidence>
<dbReference type="RefSeq" id="XP_067758093.1">
    <property type="nucleotide sequence ID" value="XM_067901418.1"/>
</dbReference>
<dbReference type="GeneID" id="94291495"/>
<feature type="compositionally biased region" description="Polar residues" evidence="1">
    <location>
        <begin position="307"/>
        <end position="319"/>
    </location>
</feature>
<dbReference type="SUPFAM" id="SSF57845">
    <property type="entry name" value="B-box zinc-binding domain"/>
    <property type="match status" value="1"/>
</dbReference>
<feature type="region of interest" description="Disordered" evidence="1">
    <location>
        <begin position="453"/>
        <end position="493"/>
    </location>
</feature>
<dbReference type="OrthoDB" id="246526at2759"/>
<evidence type="ECO:0000313" key="2">
    <source>
        <dbReference type="EMBL" id="KAG5508204.1"/>
    </source>
</evidence>
<dbReference type="AlphaFoldDB" id="A0A836LDM9"/>
<feature type="region of interest" description="Disordered" evidence="1">
    <location>
        <begin position="249"/>
        <end position="269"/>
    </location>
</feature>
<sequence length="529" mass="57635">MAAFTTSDPAGTSLATTKPSPCAIFPSESEEYFCLGCNARCSGLGLLVGPHTNHDYLPLSDALLYMPAAMMRETREVMREVEESFTKPWRVHDQQRETTLLHLIELRRRKLAAVAQLMAELQQVDHRLLHLTETKALDLANWRYQHRGLHHKMTKLHRGATALAACFSEASSSPPGDGTACPLWSHTQRVAQKELGQVRQMLEVQLADLEGEEQASAQRLEAWHRLLSEVPWDGDASTGLGCTPNTTRGENAAIQPARPPAATQSGSSVGMMHTPLNQPPSQPHRNYSEPWHVCEAVAANAPCTNTTGAPERQQQLQTSFPPPSQGADAALPAHYPRHPSDAEVVLLQHALYTINSTLRQRLLNAAAVSLCSSSSSRSQPTSRHAFSEDAMATGLTISGLPPLPDATPLRSMQEFMKSAGSSGDAADSFVPHCATSPSERLPGDPHCDAAPSYTNPFLREPQGETSPQPRCVDAITPPAPTEAVKEEAVSDTTEAQRRLWWQSLQAREKEMKDSLNQLLQGNVTISSSP</sequence>
<comment type="caution">
    <text evidence="2">The sequence shown here is derived from an EMBL/GenBank/DDBJ whole genome shotgun (WGS) entry which is preliminary data.</text>
</comment>
<name>A0A836LDM9_9TRYP</name>
<accession>A0A836LDM9</accession>
<dbReference type="KEGG" id="phet:94291495"/>
<proteinExistence type="predicted"/>
<protein>
    <submittedName>
        <fullName evidence="2">Uncharacterized protein</fullName>
    </submittedName>
</protein>
<evidence type="ECO:0000313" key="3">
    <source>
        <dbReference type="Proteomes" id="UP000674318"/>
    </source>
</evidence>
<dbReference type="Proteomes" id="UP000674318">
    <property type="component" value="Chromosome 17"/>
</dbReference>
<dbReference type="EMBL" id="JAFJZO010000017">
    <property type="protein sequence ID" value="KAG5508204.1"/>
    <property type="molecule type" value="Genomic_DNA"/>
</dbReference>
<gene>
    <name evidence="2" type="ORF">JKF63_05460</name>
</gene>
<feature type="region of interest" description="Disordered" evidence="1">
    <location>
        <begin position="307"/>
        <end position="328"/>
    </location>
</feature>